<keyword evidence="4" id="KW-0560">Oxidoreductase</keyword>
<dbReference type="Proteomes" id="UP000030300">
    <property type="component" value="Chromosome"/>
</dbReference>
<accession>A0A0A1DGZ7</accession>
<dbReference type="Gene3D" id="3.50.50.100">
    <property type="match status" value="1"/>
</dbReference>
<dbReference type="HOGENOM" id="CLU_038144_0_0_11"/>
<protein>
    <submittedName>
        <fullName evidence="5">FAD-dependent pyridine nucleotide-disulfide oxidoreductase</fullName>
    </submittedName>
</protein>
<dbReference type="eggNOG" id="COG1252">
    <property type="taxonomic scope" value="Bacteria"/>
</dbReference>
<gene>
    <name evidence="5" type="ORF">KR76_06835</name>
</gene>
<dbReference type="InterPro" id="IPR023753">
    <property type="entry name" value="FAD/NAD-binding_dom"/>
</dbReference>
<dbReference type="OrthoDB" id="3762539at2"/>
<evidence type="ECO:0000256" key="4">
    <source>
        <dbReference type="ARBA" id="ARBA00023002"/>
    </source>
</evidence>
<dbReference type="EMBL" id="CP009896">
    <property type="protein sequence ID" value="AIY16554.1"/>
    <property type="molecule type" value="Genomic_DNA"/>
</dbReference>
<dbReference type="KEGG" id="psim:KR76_06835"/>
<dbReference type="AlphaFoldDB" id="A0A0A1DGZ7"/>
<dbReference type="SUPFAM" id="SSF51905">
    <property type="entry name" value="FAD/NAD(P)-binding domain"/>
    <property type="match status" value="1"/>
</dbReference>
<reference evidence="5 6" key="1">
    <citation type="journal article" date="2015" name="Genome Announc.">
        <title>Complete Genome Sequence of Steroid-Transforming Nocardioides simplex VKM Ac-2033D.</title>
        <authorList>
            <person name="Shtratnikova V.Y."/>
            <person name="Schelkunov M.I."/>
            <person name="Pekov Y.A."/>
            <person name="Fokina V.V."/>
            <person name="Logacheva M.D."/>
            <person name="Sokolov S.L."/>
            <person name="Bragin E.Y."/>
            <person name="Ashapkin V.V."/>
            <person name="Donova M.V."/>
        </authorList>
    </citation>
    <scope>NUCLEOTIDE SEQUENCE [LARGE SCALE GENOMIC DNA]</scope>
    <source>
        <strain evidence="5 6">VKM Ac-2033D</strain>
    </source>
</reference>
<dbReference type="Pfam" id="PF07992">
    <property type="entry name" value="Pyr_redox_2"/>
    <property type="match status" value="1"/>
</dbReference>
<evidence type="ECO:0000256" key="1">
    <source>
        <dbReference type="ARBA" id="ARBA00006442"/>
    </source>
</evidence>
<evidence type="ECO:0000313" key="5">
    <source>
        <dbReference type="EMBL" id="AIY16554.1"/>
    </source>
</evidence>
<dbReference type="PANTHER" id="PTHR43735:SF3">
    <property type="entry name" value="FERROPTOSIS SUPPRESSOR PROTEIN 1"/>
    <property type="match status" value="1"/>
</dbReference>
<organism evidence="5 6">
    <name type="scientific">Nocardioides simplex</name>
    <name type="common">Arthrobacter simplex</name>
    <dbReference type="NCBI Taxonomy" id="2045"/>
    <lineage>
        <taxon>Bacteria</taxon>
        <taxon>Bacillati</taxon>
        <taxon>Actinomycetota</taxon>
        <taxon>Actinomycetes</taxon>
        <taxon>Propionibacteriales</taxon>
        <taxon>Nocardioidaceae</taxon>
        <taxon>Pimelobacter</taxon>
    </lineage>
</organism>
<dbReference type="GO" id="GO:0005737">
    <property type="term" value="C:cytoplasm"/>
    <property type="evidence" value="ECO:0007669"/>
    <property type="project" value="TreeGrafter"/>
</dbReference>
<evidence type="ECO:0000256" key="3">
    <source>
        <dbReference type="ARBA" id="ARBA00022827"/>
    </source>
</evidence>
<dbReference type="GeneID" id="96608652"/>
<dbReference type="GO" id="GO:0050660">
    <property type="term" value="F:flavin adenine dinucleotide binding"/>
    <property type="evidence" value="ECO:0007669"/>
    <property type="project" value="TreeGrafter"/>
</dbReference>
<dbReference type="PANTHER" id="PTHR43735">
    <property type="entry name" value="APOPTOSIS-INDUCING FACTOR 1"/>
    <property type="match status" value="1"/>
</dbReference>
<dbReference type="InterPro" id="IPR036188">
    <property type="entry name" value="FAD/NAD-bd_sf"/>
</dbReference>
<dbReference type="PRINTS" id="PR00368">
    <property type="entry name" value="FADPNR"/>
</dbReference>
<sequence>MSRPRVVVAGLGDSGLLTAIHLARADVDVVGISSKPGLVSGQELGMRLARPEAWARDYRVGFDRFRRLDGAELVHAELTRLDPATRTVTVDDGRATRAIDYDVLVVATGVSNGFWRRPALQTEAEVTATLAQAHEQIAGAATLLVVGGGAAAVASAYQCATRWPALRVTLAFPGERALPQHHPRTWAHVRRRLLAAGVELRPGHRAVVPEGFDCDRITAGPVAWSSGPEPLPADAVLWAIGRVRPNTGWLSADLLDDQGFVRVGPDLRIAGLQDAFAVGDVAATDPLRSSARNRADKLVAANVRAHLAGRPLGEFRPARRRWGSVLGVEDDGLRVFTPAGRPFRFPAWTVGAVLQPWIVRRGIYRGIRDLPR</sequence>
<dbReference type="STRING" id="2045.KR76_06835"/>
<dbReference type="RefSeq" id="WP_038677376.1">
    <property type="nucleotide sequence ID" value="NZ_BJMC01000001.1"/>
</dbReference>
<evidence type="ECO:0000313" key="6">
    <source>
        <dbReference type="Proteomes" id="UP000030300"/>
    </source>
</evidence>
<keyword evidence="2" id="KW-0285">Flavoprotein</keyword>
<comment type="similarity">
    <text evidence="1">Belongs to the FAD-dependent oxidoreductase family.</text>
</comment>
<proteinExistence type="inferred from homology"/>
<keyword evidence="3" id="KW-0274">FAD</keyword>
<dbReference type="GO" id="GO:0004174">
    <property type="term" value="F:electron-transferring-flavoprotein dehydrogenase activity"/>
    <property type="evidence" value="ECO:0007669"/>
    <property type="project" value="TreeGrafter"/>
</dbReference>
<dbReference type="PRINTS" id="PR00469">
    <property type="entry name" value="PNDRDTASEII"/>
</dbReference>
<evidence type="ECO:0000256" key="2">
    <source>
        <dbReference type="ARBA" id="ARBA00022630"/>
    </source>
</evidence>
<name>A0A0A1DGZ7_NOCSI</name>
<keyword evidence="6" id="KW-1185">Reference proteome</keyword>